<dbReference type="Proteomes" id="UP000597444">
    <property type="component" value="Unassembled WGS sequence"/>
</dbReference>
<protein>
    <recommendedName>
        <fullName evidence="3">methylated-DNA--[protein]-cysteine S-methyltransferase</fullName>
        <ecNumber evidence="3">2.1.1.63</ecNumber>
    </recommendedName>
</protein>
<dbReference type="EC" id="2.1.1.63" evidence="3"/>
<dbReference type="GO" id="GO:0043565">
    <property type="term" value="F:sequence-specific DNA binding"/>
    <property type="evidence" value="ECO:0007669"/>
    <property type="project" value="InterPro"/>
</dbReference>
<evidence type="ECO:0000256" key="3">
    <source>
        <dbReference type="ARBA" id="ARBA00011918"/>
    </source>
</evidence>
<keyword evidence="8" id="KW-0010">Activator</keyword>
<keyword evidence="4" id="KW-0489">Methyltransferase</keyword>
<evidence type="ECO:0000256" key="10">
    <source>
        <dbReference type="ARBA" id="ARBA00023204"/>
    </source>
</evidence>
<dbReference type="PIRSF" id="PIRSF000409">
    <property type="entry name" value="Ada"/>
    <property type="match status" value="1"/>
</dbReference>
<dbReference type="GO" id="GO:0003700">
    <property type="term" value="F:DNA-binding transcription factor activity"/>
    <property type="evidence" value="ECO:0007669"/>
    <property type="project" value="InterPro"/>
</dbReference>
<dbReference type="GO" id="GO:0003908">
    <property type="term" value="F:methylated-DNA-[protein]-cysteine S-methyltransferase activity"/>
    <property type="evidence" value="ECO:0007669"/>
    <property type="project" value="UniProtKB-EC"/>
</dbReference>
<feature type="domain" description="HTH araC/xylS-type" evidence="14">
    <location>
        <begin position="84"/>
        <end position="181"/>
    </location>
</feature>
<dbReference type="PANTHER" id="PTHR10815:SF5">
    <property type="entry name" value="METHYLATED-DNA--PROTEIN-CYSTEINE METHYLTRANSFERASE"/>
    <property type="match status" value="1"/>
</dbReference>
<evidence type="ECO:0000256" key="7">
    <source>
        <dbReference type="ARBA" id="ARBA00023015"/>
    </source>
</evidence>
<evidence type="ECO:0000256" key="11">
    <source>
        <dbReference type="ARBA" id="ARBA00049348"/>
    </source>
</evidence>
<comment type="catalytic activity">
    <reaction evidence="11">
        <text>a 6-O-methyl-2'-deoxyguanosine in DNA + L-cysteinyl-[protein] = S-methyl-L-cysteinyl-[protein] + a 2'-deoxyguanosine in DNA</text>
        <dbReference type="Rhea" id="RHEA:24000"/>
        <dbReference type="Rhea" id="RHEA-COMP:10131"/>
        <dbReference type="Rhea" id="RHEA-COMP:10132"/>
        <dbReference type="Rhea" id="RHEA-COMP:11367"/>
        <dbReference type="Rhea" id="RHEA-COMP:11368"/>
        <dbReference type="ChEBI" id="CHEBI:29950"/>
        <dbReference type="ChEBI" id="CHEBI:82612"/>
        <dbReference type="ChEBI" id="CHEBI:85445"/>
        <dbReference type="ChEBI" id="CHEBI:85448"/>
        <dbReference type="EC" id="2.1.1.63"/>
    </reaction>
</comment>
<evidence type="ECO:0000256" key="2">
    <source>
        <dbReference type="ARBA" id="ARBA00008711"/>
    </source>
</evidence>
<name>A0A8J3IPA3_9CHLR</name>
<evidence type="ECO:0000256" key="13">
    <source>
        <dbReference type="PIRSR" id="PIRSR000409-3"/>
    </source>
</evidence>
<dbReference type="InterPro" id="IPR035451">
    <property type="entry name" value="Ada-like_dom_sf"/>
</dbReference>
<comment type="similarity">
    <text evidence="2">Belongs to the MGMT family.</text>
</comment>
<keyword evidence="10" id="KW-0234">DNA repair</keyword>
<feature type="binding site" evidence="13">
    <location>
        <position position="65"/>
    </location>
    <ligand>
        <name>Zn(2+)</name>
        <dbReference type="ChEBI" id="CHEBI:29105"/>
    </ligand>
</feature>
<dbReference type="InterPro" id="IPR014048">
    <property type="entry name" value="MethylDNA_cys_MeTrfase_DNA-bd"/>
</dbReference>
<comment type="cofactor">
    <cofactor evidence="13">
        <name>Zn(2+)</name>
        <dbReference type="ChEBI" id="CHEBI:29105"/>
    </cofactor>
    <text evidence="13">Binds 1 zinc ion per subunit.</text>
</comment>
<dbReference type="Pfam" id="PF02805">
    <property type="entry name" value="Ada_Zn_binding"/>
    <property type="match status" value="1"/>
</dbReference>
<dbReference type="InterPro" id="IPR016221">
    <property type="entry name" value="Bifunct_regulatory_prot_Ada"/>
</dbReference>
<dbReference type="Pfam" id="PF02870">
    <property type="entry name" value="Methyltransf_1N"/>
    <property type="match status" value="1"/>
</dbReference>
<dbReference type="PANTHER" id="PTHR10815">
    <property type="entry name" value="METHYLATED-DNA--PROTEIN-CYSTEINE METHYLTRANSFERASE"/>
    <property type="match status" value="1"/>
</dbReference>
<dbReference type="NCBIfam" id="NF011964">
    <property type="entry name" value="PRK15435.1"/>
    <property type="match status" value="1"/>
</dbReference>
<reference evidence="15" key="1">
    <citation type="submission" date="2020-10" db="EMBL/GenBank/DDBJ databases">
        <title>Taxonomic study of unclassified bacteria belonging to the class Ktedonobacteria.</title>
        <authorList>
            <person name="Yabe S."/>
            <person name="Wang C.M."/>
            <person name="Zheng Y."/>
            <person name="Sakai Y."/>
            <person name="Cavaletti L."/>
            <person name="Monciardini P."/>
            <person name="Donadio S."/>
        </authorList>
    </citation>
    <scope>NUCLEOTIDE SEQUENCE</scope>
    <source>
        <strain evidence="15">ID150040</strain>
    </source>
</reference>
<dbReference type="InterPro" id="IPR036631">
    <property type="entry name" value="MGMT_N_sf"/>
</dbReference>
<dbReference type="Pfam" id="PF12833">
    <property type="entry name" value="HTH_18"/>
    <property type="match status" value="1"/>
</dbReference>
<comment type="catalytic activity">
    <reaction evidence="1">
        <text>a 4-O-methyl-thymidine in DNA + L-cysteinyl-[protein] = a thymidine in DNA + S-methyl-L-cysteinyl-[protein]</text>
        <dbReference type="Rhea" id="RHEA:53428"/>
        <dbReference type="Rhea" id="RHEA-COMP:10131"/>
        <dbReference type="Rhea" id="RHEA-COMP:10132"/>
        <dbReference type="Rhea" id="RHEA-COMP:13555"/>
        <dbReference type="Rhea" id="RHEA-COMP:13556"/>
        <dbReference type="ChEBI" id="CHEBI:29950"/>
        <dbReference type="ChEBI" id="CHEBI:82612"/>
        <dbReference type="ChEBI" id="CHEBI:137386"/>
        <dbReference type="ChEBI" id="CHEBI:137387"/>
        <dbReference type="EC" id="2.1.1.63"/>
    </reaction>
</comment>
<keyword evidence="6" id="KW-0227">DNA damage</keyword>
<dbReference type="InterPro" id="IPR001497">
    <property type="entry name" value="MethylDNA_cys_MeTrfase_AS"/>
</dbReference>
<dbReference type="SUPFAM" id="SSF53155">
    <property type="entry name" value="Methylated DNA-protein cysteine methyltransferase domain"/>
    <property type="match status" value="1"/>
</dbReference>
<sequence>MILQEEEYWQAVQQKDIHMDGVFVYAVRSTGIYCHPSCPSRRPRREQVAFFPLPEQAEQAGFRPCRRCQPNQTTTGEAHVDLIQRICRYIEQHLEEPLTLTTLGEQAGMSPYHLQRVFKHIMSITPHQYAEAQRLKQFKERLKEGETVTTAMYDAGYSSTSRLYERTATQLGMTPVVYQRGGHGMSIHYTIVDSPLGRLLVAGTEKGVCSVCIGEVDTDLEAALFKEYPAAEITHDSSILSEWVNALLEHLQGQQPHLALPIDVQATAFQWKVWKELQAIPYGETRSYGAIARALGDTRKARAVAQACATNPVALVIPCHRVVRENGEAGGYRWGRERKQQLLQQERASALQPIR</sequence>
<feature type="binding site" evidence="13">
    <location>
        <position position="38"/>
    </location>
    <ligand>
        <name>Zn(2+)</name>
        <dbReference type="ChEBI" id="CHEBI:29105"/>
    </ligand>
</feature>
<feature type="binding site" evidence="13">
    <location>
        <position position="68"/>
    </location>
    <ligand>
        <name>Zn(2+)</name>
        <dbReference type="ChEBI" id="CHEBI:29105"/>
    </ligand>
</feature>
<dbReference type="SUPFAM" id="SSF46689">
    <property type="entry name" value="Homeodomain-like"/>
    <property type="match status" value="1"/>
</dbReference>
<gene>
    <name evidence="15" type="primary">ada</name>
    <name evidence="15" type="ORF">KSF_040390</name>
</gene>
<proteinExistence type="inferred from homology"/>
<dbReference type="AlphaFoldDB" id="A0A8J3IPA3"/>
<feature type="active site" description="Nucleophile; methyl group acceptor from either O6-methylguanine or O4-methylthymine" evidence="12">
    <location>
        <position position="319"/>
    </location>
</feature>
<keyword evidence="16" id="KW-1185">Reference proteome</keyword>
<keyword evidence="13" id="KW-0862">Zinc</keyword>
<keyword evidence="7" id="KW-0805">Transcription regulation</keyword>
<dbReference type="RefSeq" id="WP_220204754.1">
    <property type="nucleotide sequence ID" value="NZ_BNJK01000001.1"/>
</dbReference>
<dbReference type="InterPro" id="IPR008332">
    <property type="entry name" value="MethylG_MeTrfase_N"/>
</dbReference>
<evidence type="ECO:0000259" key="14">
    <source>
        <dbReference type="PROSITE" id="PS01124"/>
    </source>
</evidence>
<dbReference type="PROSITE" id="PS01124">
    <property type="entry name" value="HTH_ARAC_FAMILY_2"/>
    <property type="match status" value="1"/>
</dbReference>
<dbReference type="InterPro" id="IPR018060">
    <property type="entry name" value="HTH_AraC"/>
</dbReference>
<organism evidence="15 16">
    <name type="scientific">Reticulibacter mediterranei</name>
    <dbReference type="NCBI Taxonomy" id="2778369"/>
    <lineage>
        <taxon>Bacteria</taxon>
        <taxon>Bacillati</taxon>
        <taxon>Chloroflexota</taxon>
        <taxon>Ktedonobacteria</taxon>
        <taxon>Ktedonobacterales</taxon>
        <taxon>Reticulibacteraceae</taxon>
        <taxon>Reticulibacter</taxon>
    </lineage>
</organism>
<dbReference type="InterPro" id="IPR036217">
    <property type="entry name" value="MethylDNA_cys_MeTrfase_DNAb"/>
</dbReference>
<dbReference type="PROSITE" id="PS00374">
    <property type="entry name" value="MGMT"/>
    <property type="match status" value="1"/>
</dbReference>
<keyword evidence="5" id="KW-0808">Transferase</keyword>
<feature type="binding site" evidence="13">
    <location>
        <position position="34"/>
    </location>
    <ligand>
        <name>Zn(2+)</name>
        <dbReference type="ChEBI" id="CHEBI:29105"/>
    </ligand>
</feature>
<dbReference type="InterPro" id="IPR009057">
    <property type="entry name" value="Homeodomain-like_sf"/>
</dbReference>
<comment type="caution">
    <text evidence="15">The sequence shown here is derived from an EMBL/GenBank/DDBJ whole genome shotgun (WGS) entry which is preliminary data.</text>
</comment>
<dbReference type="Gene3D" id="3.40.10.10">
    <property type="entry name" value="DNA Methylphosphotriester Repair Domain"/>
    <property type="match status" value="1"/>
</dbReference>
<evidence type="ECO:0000256" key="1">
    <source>
        <dbReference type="ARBA" id="ARBA00001286"/>
    </source>
</evidence>
<dbReference type="NCBIfam" id="TIGR00589">
    <property type="entry name" value="ogt"/>
    <property type="match status" value="1"/>
</dbReference>
<keyword evidence="13" id="KW-0479">Metal-binding</keyword>
<dbReference type="Pfam" id="PF01035">
    <property type="entry name" value="DNA_binding_1"/>
    <property type="match status" value="1"/>
</dbReference>
<dbReference type="SMART" id="SM00342">
    <property type="entry name" value="HTH_ARAC"/>
    <property type="match status" value="1"/>
</dbReference>
<dbReference type="FunFam" id="1.10.10.10:FF:000214">
    <property type="entry name" value="Methylated-DNA--protein-cysteine methyltransferase"/>
    <property type="match status" value="1"/>
</dbReference>
<dbReference type="Gene3D" id="1.10.10.60">
    <property type="entry name" value="Homeodomain-like"/>
    <property type="match status" value="1"/>
</dbReference>
<evidence type="ECO:0000256" key="8">
    <source>
        <dbReference type="ARBA" id="ARBA00023159"/>
    </source>
</evidence>
<dbReference type="SUPFAM" id="SSF46767">
    <property type="entry name" value="Methylated DNA-protein cysteine methyltransferase, C-terminal domain"/>
    <property type="match status" value="1"/>
</dbReference>
<evidence type="ECO:0000256" key="6">
    <source>
        <dbReference type="ARBA" id="ARBA00022763"/>
    </source>
</evidence>
<dbReference type="Gene3D" id="3.30.160.70">
    <property type="entry name" value="Methylated DNA-protein cysteine methyltransferase domain"/>
    <property type="match status" value="1"/>
</dbReference>
<dbReference type="InterPro" id="IPR036388">
    <property type="entry name" value="WH-like_DNA-bd_sf"/>
</dbReference>
<dbReference type="Gene3D" id="1.10.10.10">
    <property type="entry name" value="Winged helix-like DNA-binding domain superfamily/Winged helix DNA-binding domain"/>
    <property type="match status" value="1"/>
</dbReference>
<accession>A0A8J3IPA3</accession>
<dbReference type="InterPro" id="IPR004026">
    <property type="entry name" value="Ada_DNA_repair_Zn-bd"/>
</dbReference>
<evidence type="ECO:0000256" key="4">
    <source>
        <dbReference type="ARBA" id="ARBA00022603"/>
    </source>
</evidence>
<evidence type="ECO:0000256" key="9">
    <source>
        <dbReference type="ARBA" id="ARBA00023163"/>
    </source>
</evidence>
<evidence type="ECO:0000313" key="16">
    <source>
        <dbReference type="Proteomes" id="UP000597444"/>
    </source>
</evidence>
<dbReference type="GO" id="GO:0006281">
    <property type="term" value="P:DNA repair"/>
    <property type="evidence" value="ECO:0007669"/>
    <property type="project" value="UniProtKB-KW"/>
</dbReference>
<keyword evidence="9" id="KW-0804">Transcription</keyword>
<feature type="active site" description="Nucleophile; methyl group acceptor from methylphosphotriester" evidence="12">
    <location>
        <position position="34"/>
    </location>
</feature>
<dbReference type="GO" id="GO:0008270">
    <property type="term" value="F:zinc ion binding"/>
    <property type="evidence" value="ECO:0007669"/>
    <property type="project" value="InterPro"/>
</dbReference>
<dbReference type="SUPFAM" id="SSF57884">
    <property type="entry name" value="Ada DNA repair protein, N-terminal domain (N-Ada 10)"/>
    <property type="match status" value="1"/>
</dbReference>
<evidence type="ECO:0000256" key="12">
    <source>
        <dbReference type="PIRSR" id="PIRSR000409-1"/>
    </source>
</evidence>
<evidence type="ECO:0000256" key="5">
    <source>
        <dbReference type="ARBA" id="ARBA00022679"/>
    </source>
</evidence>
<dbReference type="GO" id="GO:0032259">
    <property type="term" value="P:methylation"/>
    <property type="evidence" value="ECO:0007669"/>
    <property type="project" value="UniProtKB-KW"/>
</dbReference>
<dbReference type="CDD" id="cd06445">
    <property type="entry name" value="ATase"/>
    <property type="match status" value="1"/>
</dbReference>
<dbReference type="EMBL" id="BNJK01000001">
    <property type="protein sequence ID" value="GHO93991.1"/>
    <property type="molecule type" value="Genomic_DNA"/>
</dbReference>
<evidence type="ECO:0000313" key="15">
    <source>
        <dbReference type="EMBL" id="GHO93991.1"/>
    </source>
</evidence>